<protein>
    <submittedName>
        <fullName evidence="1">Uncharacterized protein</fullName>
    </submittedName>
</protein>
<organism evidence="1 2">
    <name type="scientific">Neocallimastix californiae</name>
    <dbReference type="NCBI Taxonomy" id="1754190"/>
    <lineage>
        <taxon>Eukaryota</taxon>
        <taxon>Fungi</taxon>
        <taxon>Fungi incertae sedis</taxon>
        <taxon>Chytridiomycota</taxon>
        <taxon>Chytridiomycota incertae sedis</taxon>
        <taxon>Neocallimastigomycetes</taxon>
        <taxon>Neocallimastigales</taxon>
        <taxon>Neocallimastigaceae</taxon>
        <taxon>Neocallimastix</taxon>
    </lineage>
</organism>
<dbReference type="Gene3D" id="1.25.40.20">
    <property type="entry name" value="Ankyrin repeat-containing domain"/>
    <property type="match status" value="1"/>
</dbReference>
<gene>
    <name evidence="1" type="ORF">LY90DRAFT_506134</name>
</gene>
<name>A0A1Y2DIC7_9FUNG</name>
<comment type="caution">
    <text evidence="1">The sequence shown here is derived from an EMBL/GenBank/DDBJ whole genome shotgun (WGS) entry which is preliminary data.</text>
</comment>
<dbReference type="InterPro" id="IPR002110">
    <property type="entry name" value="Ankyrin_rpt"/>
</dbReference>
<dbReference type="Pfam" id="PF12796">
    <property type="entry name" value="Ank_2"/>
    <property type="match status" value="1"/>
</dbReference>
<keyword evidence="2" id="KW-1185">Reference proteome</keyword>
<evidence type="ECO:0000313" key="2">
    <source>
        <dbReference type="Proteomes" id="UP000193920"/>
    </source>
</evidence>
<reference evidence="1 2" key="1">
    <citation type="submission" date="2016-08" db="EMBL/GenBank/DDBJ databases">
        <title>A Parts List for Fungal Cellulosomes Revealed by Comparative Genomics.</title>
        <authorList>
            <consortium name="DOE Joint Genome Institute"/>
            <person name="Haitjema C.H."/>
            <person name="Gilmore S.P."/>
            <person name="Henske J.K."/>
            <person name="Solomon K.V."/>
            <person name="De Groot R."/>
            <person name="Kuo A."/>
            <person name="Mondo S.J."/>
            <person name="Salamov A.A."/>
            <person name="Labutti K."/>
            <person name="Zhao Z."/>
            <person name="Chiniquy J."/>
            <person name="Barry K."/>
            <person name="Brewer H.M."/>
            <person name="Purvine S.O."/>
            <person name="Wright A.T."/>
            <person name="Boxma B."/>
            <person name="Van Alen T."/>
            <person name="Hackstein J.H."/>
            <person name="Baker S.E."/>
            <person name="Grigoriev I.V."/>
            <person name="O'Malley M.A."/>
        </authorList>
    </citation>
    <scope>NUCLEOTIDE SEQUENCE [LARGE SCALE GENOMIC DNA]</scope>
    <source>
        <strain evidence="1 2">G1</strain>
    </source>
</reference>
<dbReference type="AlphaFoldDB" id="A0A1Y2DIC7"/>
<evidence type="ECO:0000313" key="1">
    <source>
        <dbReference type="EMBL" id="ORY58980.1"/>
    </source>
</evidence>
<sequence length="272" mass="31418">MNKNLILIEDIIDEDLYQSIINNNNNDYCCIESKIINSPVHGDFLSDLVKYNYSIGETDFQSKSYSGISIELMSVTTGNINMVSKLIKLNASDFSTPSYNGMTPFLMALLNKDQDMLNLLLDHPHKIGDINYTNELNKTYLYYTCLYNMPNIAKRILLLNGKMDILDKKNSRNQLVKRKYHGAIIDECDNSFLDTALNSARITYTSKYHYNWVYVPIFNYANNTVFPTVTKLREIINQYEGDIHQNELLQIKDKKKKKLDSSGKGSLEKYHK</sequence>
<dbReference type="SMART" id="SM00248">
    <property type="entry name" value="ANK"/>
    <property type="match status" value="3"/>
</dbReference>
<dbReference type="InterPro" id="IPR036770">
    <property type="entry name" value="Ankyrin_rpt-contain_sf"/>
</dbReference>
<proteinExistence type="predicted"/>
<dbReference type="EMBL" id="MCOG01000065">
    <property type="protein sequence ID" value="ORY58980.1"/>
    <property type="molecule type" value="Genomic_DNA"/>
</dbReference>
<dbReference type="STRING" id="1754190.A0A1Y2DIC7"/>
<dbReference type="Proteomes" id="UP000193920">
    <property type="component" value="Unassembled WGS sequence"/>
</dbReference>
<accession>A0A1Y2DIC7</accession>
<dbReference type="SUPFAM" id="SSF48403">
    <property type="entry name" value="Ankyrin repeat"/>
    <property type="match status" value="1"/>
</dbReference>